<dbReference type="Gene3D" id="3.50.70.10">
    <property type="match status" value="1"/>
</dbReference>
<dbReference type="OrthoDB" id="18193at2759"/>
<dbReference type="InterPro" id="IPR036298">
    <property type="entry name" value="Chalcone_isomerase_sf"/>
</dbReference>
<dbReference type="HOGENOM" id="CLU_038840_2_0_1"/>
<dbReference type="GO" id="GO:0016872">
    <property type="term" value="F:intramolecular lyase activity"/>
    <property type="evidence" value="ECO:0007669"/>
    <property type="project" value="InterPro"/>
</dbReference>
<feature type="domain" description="Chalcone isomerase" evidence="1">
    <location>
        <begin position="149"/>
        <end position="268"/>
    </location>
</feature>
<dbReference type="EMBL" id="KE504159">
    <property type="protein sequence ID" value="EPS99101.1"/>
    <property type="molecule type" value="Genomic_DNA"/>
</dbReference>
<dbReference type="eggNOG" id="ENOG502S68K">
    <property type="taxonomic scope" value="Eukaryota"/>
</dbReference>
<dbReference type="Proteomes" id="UP000015241">
    <property type="component" value="Unassembled WGS sequence"/>
</dbReference>
<name>S8E1Q1_FOMSC</name>
<evidence type="ECO:0000313" key="2">
    <source>
        <dbReference type="EMBL" id="EPS99101.1"/>
    </source>
</evidence>
<feature type="domain" description="Chalcone isomerase" evidence="1">
    <location>
        <begin position="100"/>
        <end position="126"/>
    </location>
</feature>
<proteinExistence type="predicted"/>
<accession>S8E1Q1</accession>
<dbReference type="SUPFAM" id="SSF54626">
    <property type="entry name" value="Chalcone isomerase"/>
    <property type="match status" value="1"/>
</dbReference>
<gene>
    <name evidence="2" type="ORF">FOMPIDRAFT_1060930</name>
</gene>
<dbReference type="InterPro" id="IPR016087">
    <property type="entry name" value="Chalcone_isomerase"/>
</dbReference>
<dbReference type="InterPro" id="IPR016088">
    <property type="entry name" value="Chalcone_isomerase_3-sand"/>
</dbReference>
<dbReference type="PANTHER" id="PTHR47284:SF3">
    <property type="entry name" value="FATTY-ACID-BINDING PROTEIN 2"/>
    <property type="match status" value="1"/>
</dbReference>
<sequence>MIPSFHARASAWLVAGCRRRPAFGRALHTNLASPGHPHHARRLFWYSTLAITAAGVLASTTVQLDAPHPIGDGQDTELDPATSIAFPKTLRVPSKTPLPDFFLVGLGVRTVSFLGIKVYSVGFYADLANPNLSIPKTASADEKIEYIVRNTACVLRIMPTRSTSYSHLRDGFMRALQARFVLSKQRGSLTPEDELAVQSPLRKFKSMFPNTPLAKHAPLDVLLTAPSSQPRTLIVRDLGSVQNDWLATEFVLAYFEGSGISPPLKNMVAERLEDYGR</sequence>
<organism evidence="2 3">
    <name type="scientific">Fomitopsis schrenkii</name>
    <name type="common">Brown rot fungus</name>
    <dbReference type="NCBI Taxonomy" id="2126942"/>
    <lineage>
        <taxon>Eukaryota</taxon>
        <taxon>Fungi</taxon>
        <taxon>Dikarya</taxon>
        <taxon>Basidiomycota</taxon>
        <taxon>Agaricomycotina</taxon>
        <taxon>Agaricomycetes</taxon>
        <taxon>Polyporales</taxon>
        <taxon>Fomitopsis</taxon>
    </lineage>
</organism>
<protein>
    <recommendedName>
        <fullName evidence="1">Chalcone isomerase domain-containing protein</fullName>
    </recommendedName>
</protein>
<evidence type="ECO:0000313" key="3">
    <source>
        <dbReference type="Proteomes" id="UP000015241"/>
    </source>
</evidence>
<dbReference type="STRING" id="743788.S8E1Q1"/>
<dbReference type="Pfam" id="PF16035">
    <property type="entry name" value="Chalcone_2"/>
    <property type="match status" value="2"/>
</dbReference>
<keyword evidence="3" id="KW-1185">Reference proteome</keyword>
<dbReference type="PANTHER" id="PTHR47284">
    <property type="entry name" value="FATTY-ACID-BINDING PROTEIN 2"/>
    <property type="match status" value="1"/>
</dbReference>
<evidence type="ECO:0000259" key="1">
    <source>
        <dbReference type="Pfam" id="PF16035"/>
    </source>
</evidence>
<dbReference type="InParanoid" id="S8E1Q1"/>
<reference evidence="2 3" key="1">
    <citation type="journal article" date="2012" name="Science">
        <title>The Paleozoic origin of enzymatic lignin decomposition reconstructed from 31 fungal genomes.</title>
        <authorList>
            <person name="Floudas D."/>
            <person name="Binder M."/>
            <person name="Riley R."/>
            <person name="Barry K."/>
            <person name="Blanchette R.A."/>
            <person name="Henrissat B."/>
            <person name="Martinez A.T."/>
            <person name="Otillar R."/>
            <person name="Spatafora J.W."/>
            <person name="Yadav J.S."/>
            <person name="Aerts A."/>
            <person name="Benoit I."/>
            <person name="Boyd A."/>
            <person name="Carlson A."/>
            <person name="Copeland A."/>
            <person name="Coutinho P.M."/>
            <person name="de Vries R.P."/>
            <person name="Ferreira P."/>
            <person name="Findley K."/>
            <person name="Foster B."/>
            <person name="Gaskell J."/>
            <person name="Glotzer D."/>
            <person name="Gorecki P."/>
            <person name="Heitman J."/>
            <person name="Hesse C."/>
            <person name="Hori C."/>
            <person name="Igarashi K."/>
            <person name="Jurgens J.A."/>
            <person name="Kallen N."/>
            <person name="Kersten P."/>
            <person name="Kohler A."/>
            <person name="Kuees U."/>
            <person name="Kumar T.K.A."/>
            <person name="Kuo A."/>
            <person name="LaButti K."/>
            <person name="Larrondo L.F."/>
            <person name="Lindquist E."/>
            <person name="Ling A."/>
            <person name="Lombard V."/>
            <person name="Lucas S."/>
            <person name="Lundell T."/>
            <person name="Martin R."/>
            <person name="McLaughlin D.J."/>
            <person name="Morgenstern I."/>
            <person name="Morin E."/>
            <person name="Murat C."/>
            <person name="Nagy L.G."/>
            <person name="Nolan M."/>
            <person name="Ohm R.A."/>
            <person name="Patyshakuliyeva A."/>
            <person name="Rokas A."/>
            <person name="Ruiz-Duenas F.J."/>
            <person name="Sabat G."/>
            <person name="Salamov A."/>
            <person name="Samejima M."/>
            <person name="Schmutz J."/>
            <person name="Slot J.C."/>
            <person name="St John F."/>
            <person name="Stenlid J."/>
            <person name="Sun H."/>
            <person name="Sun S."/>
            <person name="Syed K."/>
            <person name="Tsang A."/>
            <person name="Wiebenga A."/>
            <person name="Young D."/>
            <person name="Pisabarro A."/>
            <person name="Eastwood D.C."/>
            <person name="Martin F."/>
            <person name="Cullen D."/>
            <person name="Grigoriev I.V."/>
            <person name="Hibbett D.S."/>
        </authorList>
    </citation>
    <scope>NUCLEOTIDE SEQUENCE</scope>
    <source>
        <strain evidence="3">FP-58527</strain>
    </source>
</reference>
<dbReference type="AlphaFoldDB" id="S8E1Q1"/>